<sequence length="226" mass="22811">MKRIRNLAAVAVAVMALVVAPLPASAATTNIHRDTAVGALYSGNVRATLIQPVSVTTTLGTATCNTGNIDANVQSNGTALNVTAFSFSNTPGPACPNSIGGSSTVTPVGLSWLGGDVVFATGGGTVTIRNLKVSSVTTGWFGTLTCVYRGSGTGNSLTLTAYNPDNPARPVTTVNEAQARANGASLTKDSGSLLCPSSATFSATFKLLGEKVAGSGTYDQTLYLTS</sequence>
<dbReference type="EMBL" id="BAAAVI010000068">
    <property type="protein sequence ID" value="GAA2900457.1"/>
    <property type="molecule type" value="Genomic_DNA"/>
</dbReference>
<comment type="caution">
    <text evidence="2">The sequence shown here is derived from an EMBL/GenBank/DDBJ whole genome shotgun (WGS) entry which is preliminary data.</text>
</comment>
<feature type="chain" id="PRO_5047043569" description="Ig-like domain-containing protein" evidence="1">
    <location>
        <begin position="27"/>
        <end position="226"/>
    </location>
</feature>
<keyword evidence="1" id="KW-0732">Signal</keyword>
<protein>
    <recommendedName>
        <fullName evidence="4">Ig-like domain-containing protein</fullName>
    </recommendedName>
</protein>
<evidence type="ECO:0008006" key="4">
    <source>
        <dbReference type="Google" id="ProtNLM"/>
    </source>
</evidence>
<accession>A0ABN3W716</accession>
<keyword evidence="3" id="KW-1185">Reference proteome</keyword>
<feature type="signal peptide" evidence="1">
    <location>
        <begin position="1"/>
        <end position="26"/>
    </location>
</feature>
<evidence type="ECO:0000313" key="2">
    <source>
        <dbReference type="EMBL" id="GAA2900457.1"/>
    </source>
</evidence>
<name>A0ABN3W716_9ACTN</name>
<evidence type="ECO:0000313" key="3">
    <source>
        <dbReference type="Proteomes" id="UP001500831"/>
    </source>
</evidence>
<evidence type="ECO:0000256" key="1">
    <source>
        <dbReference type="SAM" id="SignalP"/>
    </source>
</evidence>
<gene>
    <name evidence="2" type="ORF">GCM10010517_66080</name>
</gene>
<organism evidence="2 3">
    <name type="scientific">Streptosporangium fragile</name>
    <dbReference type="NCBI Taxonomy" id="46186"/>
    <lineage>
        <taxon>Bacteria</taxon>
        <taxon>Bacillati</taxon>
        <taxon>Actinomycetota</taxon>
        <taxon>Actinomycetes</taxon>
        <taxon>Streptosporangiales</taxon>
        <taxon>Streptosporangiaceae</taxon>
        <taxon>Streptosporangium</taxon>
    </lineage>
</organism>
<proteinExistence type="predicted"/>
<reference evidence="2 3" key="1">
    <citation type="journal article" date="2019" name="Int. J. Syst. Evol. Microbiol.">
        <title>The Global Catalogue of Microorganisms (GCM) 10K type strain sequencing project: providing services to taxonomists for standard genome sequencing and annotation.</title>
        <authorList>
            <consortium name="The Broad Institute Genomics Platform"/>
            <consortium name="The Broad Institute Genome Sequencing Center for Infectious Disease"/>
            <person name="Wu L."/>
            <person name="Ma J."/>
        </authorList>
    </citation>
    <scope>NUCLEOTIDE SEQUENCE [LARGE SCALE GENOMIC DNA]</scope>
    <source>
        <strain evidence="2 3">JCM 6242</strain>
    </source>
</reference>
<dbReference type="Proteomes" id="UP001500831">
    <property type="component" value="Unassembled WGS sequence"/>
</dbReference>
<dbReference type="RefSeq" id="WP_344979745.1">
    <property type="nucleotide sequence ID" value="NZ_BAAAVI010000068.1"/>
</dbReference>